<keyword evidence="5" id="KW-0449">Lipoprotein</keyword>
<keyword evidence="3 6" id="KW-0472">Membrane</keyword>
<name>A0A7C5DAM0_UNCW3</name>
<dbReference type="PANTHER" id="PTHR43649">
    <property type="entry name" value="ARABINOSE-BINDING PROTEIN-RELATED"/>
    <property type="match status" value="1"/>
</dbReference>
<evidence type="ECO:0000256" key="4">
    <source>
        <dbReference type="ARBA" id="ARBA00023139"/>
    </source>
</evidence>
<dbReference type="InterPro" id="IPR050490">
    <property type="entry name" value="Bact_solute-bd_prot1"/>
</dbReference>
<keyword evidence="6" id="KW-0812">Transmembrane</keyword>
<dbReference type="PANTHER" id="PTHR43649:SF33">
    <property type="entry name" value="POLYGALACTURONAN_RHAMNOGALACTURONAN-BINDING PROTEIN YTCQ"/>
    <property type="match status" value="1"/>
</dbReference>
<keyword evidence="6" id="KW-1133">Transmembrane helix</keyword>
<comment type="caution">
    <text evidence="7">The sequence shown here is derived from an EMBL/GenBank/DDBJ whole genome shotgun (WGS) entry which is preliminary data.</text>
</comment>
<dbReference type="Proteomes" id="UP000886110">
    <property type="component" value="Unassembled WGS sequence"/>
</dbReference>
<dbReference type="SUPFAM" id="SSF53850">
    <property type="entry name" value="Periplasmic binding protein-like II"/>
    <property type="match status" value="1"/>
</dbReference>
<evidence type="ECO:0000256" key="3">
    <source>
        <dbReference type="ARBA" id="ARBA00023136"/>
    </source>
</evidence>
<dbReference type="InterPro" id="IPR006059">
    <property type="entry name" value="SBP"/>
</dbReference>
<keyword evidence="4" id="KW-0564">Palmitate</keyword>
<evidence type="ECO:0000256" key="5">
    <source>
        <dbReference type="ARBA" id="ARBA00023288"/>
    </source>
</evidence>
<gene>
    <name evidence="7" type="ORF">ENL19_00910</name>
</gene>
<evidence type="ECO:0000256" key="2">
    <source>
        <dbReference type="ARBA" id="ARBA00022729"/>
    </source>
</evidence>
<accession>A0A7C5DAM0</accession>
<sequence length="547" mass="61657">MKKSRKCLEGLVILLIVTGLIFAGLVGISIAAEDKYIQAAKEAVEEIGSNTVLTPEQLEDELTWFAKTSAPYRGKTITAAYESSPLTDWEEKVLVPMFEKITGIKVLIEGMSGDDTMVKARLEVQTKAGAYDTISIDQDCVGMFSTKGGAISLTKFMKDNPNLVSPYIDLEDYTANMISRNPWTGDLYILNDYQKATGTVYRKDWFTNPQYQKEFKAKYGYELKTPKEWFLTAMKTKDVRDDWTIQKSLDVAEFFTRPEENMYGTITGTKPGWHLAWYTNDLMGRLFGFGDIASGPFLSTLPPVCRPHSWTYGVYFDGDEMKGASVKRGGRLNSPRGAAMWNYFLYQLPSYSPPGTAEIDSVEAWVRFGVYGNAAFSLQHMCMVPTYLAPDSKIKGKFEIAPPPVDERWFEYGMARGYWDTEGWIITEGSKNKEATWLFSQFMTSKSVDVWKNLIGLMPQRYSSINSKQLMAHDEEWGGLISLYKNKDFTDSCAGTDEMWPGFPDTNEVVSTAAAEGMGKKLSPQEIADLVAERLDEWLLKQGLIKE</sequence>
<keyword evidence="1" id="KW-1003">Cell membrane</keyword>
<dbReference type="Pfam" id="PF01547">
    <property type="entry name" value="SBP_bac_1"/>
    <property type="match status" value="1"/>
</dbReference>
<evidence type="ECO:0000313" key="7">
    <source>
        <dbReference type="EMBL" id="HHE04602.1"/>
    </source>
</evidence>
<protein>
    <submittedName>
        <fullName evidence="7">Extracellular solute-binding protein</fullName>
    </submittedName>
</protein>
<proteinExistence type="predicted"/>
<dbReference type="AlphaFoldDB" id="A0A7C5DAM0"/>
<keyword evidence="2" id="KW-0732">Signal</keyword>
<dbReference type="EMBL" id="DRTB01000060">
    <property type="protein sequence ID" value="HHE04602.1"/>
    <property type="molecule type" value="Genomic_DNA"/>
</dbReference>
<evidence type="ECO:0000256" key="6">
    <source>
        <dbReference type="SAM" id="Phobius"/>
    </source>
</evidence>
<feature type="transmembrane region" description="Helical" evidence="6">
    <location>
        <begin position="12"/>
        <end position="32"/>
    </location>
</feature>
<dbReference type="Gene3D" id="3.40.190.10">
    <property type="entry name" value="Periplasmic binding protein-like II"/>
    <property type="match status" value="2"/>
</dbReference>
<organism evidence="7">
    <name type="scientific">candidate division WOR-3 bacterium</name>
    <dbReference type="NCBI Taxonomy" id="2052148"/>
    <lineage>
        <taxon>Bacteria</taxon>
        <taxon>Bacteria division WOR-3</taxon>
    </lineage>
</organism>
<evidence type="ECO:0000256" key="1">
    <source>
        <dbReference type="ARBA" id="ARBA00022475"/>
    </source>
</evidence>
<reference evidence="7" key="1">
    <citation type="journal article" date="2020" name="mSystems">
        <title>Genome- and Community-Level Interaction Insights into Carbon Utilization and Element Cycling Functions of Hydrothermarchaeota in Hydrothermal Sediment.</title>
        <authorList>
            <person name="Zhou Z."/>
            <person name="Liu Y."/>
            <person name="Xu W."/>
            <person name="Pan J."/>
            <person name="Luo Z.H."/>
            <person name="Li M."/>
        </authorList>
    </citation>
    <scope>NUCLEOTIDE SEQUENCE [LARGE SCALE GENOMIC DNA]</scope>
    <source>
        <strain evidence="7">HyVt-74</strain>
    </source>
</reference>